<keyword evidence="1" id="KW-1133">Transmembrane helix</keyword>
<feature type="non-terminal residue" evidence="2">
    <location>
        <position position="1"/>
    </location>
</feature>
<evidence type="ECO:0000313" key="3">
    <source>
        <dbReference type="Proteomes" id="UP000266673"/>
    </source>
</evidence>
<dbReference type="AlphaFoldDB" id="A0A397VLG4"/>
<reference evidence="2 3" key="1">
    <citation type="submission" date="2018-06" db="EMBL/GenBank/DDBJ databases">
        <title>Comparative genomics reveals the genomic features of Rhizophagus irregularis, R. cerebriforme, R. diaphanum and Gigaspora rosea, and their symbiotic lifestyle signature.</title>
        <authorList>
            <person name="Morin E."/>
            <person name="San Clemente H."/>
            <person name="Chen E.C.H."/>
            <person name="De La Providencia I."/>
            <person name="Hainaut M."/>
            <person name="Kuo A."/>
            <person name="Kohler A."/>
            <person name="Murat C."/>
            <person name="Tang N."/>
            <person name="Roy S."/>
            <person name="Loubradou J."/>
            <person name="Henrissat B."/>
            <person name="Grigoriev I.V."/>
            <person name="Corradi N."/>
            <person name="Roux C."/>
            <person name="Martin F.M."/>
        </authorList>
    </citation>
    <scope>NUCLEOTIDE SEQUENCE [LARGE SCALE GENOMIC DNA]</scope>
    <source>
        <strain evidence="2 3">DAOM 194757</strain>
    </source>
</reference>
<accession>A0A397VLG4</accession>
<sequence length="171" mass="20194">DLLIMKFFYENDEPYSLKAFKLFLLVISSLILSTFIIVRVTDDKMATGIMLFSEGNFTLSCLNSSCPGGCPFDNTCKIDCESPEKYNHSFYENGYRTLIHTHTCVFENNNRFYVSFSNAESWISVYFADQDIFQEKYNYADIFIFPNNLAYYMKFKRKVDKKLIRNWKICF</sequence>
<dbReference type="Proteomes" id="UP000266673">
    <property type="component" value="Unassembled WGS sequence"/>
</dbReference>
<gene>
    <name evidence="2" type="ORF">C2G38_2073135</name>
</gene>
<evidence type="ECO:0000313" key="2">
    <source>
        <dbReference type="EMBL" id="RIB23324.1"/>
    </source>
</evidence>
<dbReference type="EMBL" id="QKWP01000267">
    <property type="protein sequence ID" value="RIB23324.1"/>
    <property type="molecule type" value="Genomic_DNA"/>
</dbReference>
<name>A0A397VLG4_9GLOM</name>
<comment type="caution">
    <text evidence="2">The sequence shown here is derived from an EMBL/GenBank/DDBJ whole genome shotgun (WGS) entry which is preliminary data.</text>
</comment>
<organism evidence="2 3">
    <name type="scientific">Gigaspora rosea</name>
    <dbReference type="NCBI Taxonomy" id="44941"/>
    <lineage>
        <taxon>Eukaryota</taxon>
        <taxon>Fungi</taxon>
        <taxon>Fungi incertae sedis</taxon>
        <taxon>Mucoromycota</taxon>
        <taxon>Glomeromycotina</taxon>
        <taxon>Glomeromycetes</taxon>
        <taxon>Diversisporales</taxon>
        <taxon>Gigasporaceae</taxon>
        <taxon>Gigaspora</taxon>
    </lineage>
</organism>
<evidence type="ECO:0000256" key="1">
    <source>
        <dbReference type="SAM" id="Phobius"/>
    </source>
</evidence>
<keyword evidence="1" id="KW-0472">Membrane</keyword>
<feature type="transmembrane region" description="Helical" evidence="1">
    <location>
        <begin position="20"/>
        <end position="40"/>
    </location>
</feature>
<keyword evidence="1" id="KW-0812">Transmembrane</keyword>
<proteinExistence type="predicted"/>
<protein>
    <submittedName>
        <fullName evidence="2">Uncharacterized protein</fullName>
    </submittedName>
</protein>
<keyword evidence="3" id="KW-1185">Reference proteome</keyword>